<feature type="transmembrane region" description="Helical" evidence="2">
    <location>
        <begin position="65"/>
        <end position="89"/>
    </location>
</feature>
<sequence>MSAKEIELSSGSAEEAVQSVRRRGRAWPVLLLALPAFVAIWSGWVELGGMTGFGEVKPLPGIADAFVINTAITLPIGVETYAAYALNVWLSGGNSERATRFARTSALGSLALGAGGQIAYHLMKAAGIVHAPWWITAVVACLPVAVLGMGAALHHLVNEIEAPDRVSDQVPTLDTAEARTERAVIVNAMRERHTDWPAETVTEVAEALASAGDLPTPARRTLSAEADSDLNAAEAPEDPSRTERKTSRSKATSGRSTRGTGAKVAELRAKHPDWTVDRIAAKAGVTDRTVRRHLNATNSIAPTATGAPTLAPAEVDQTPDIAA</sequence>
<evidence type="ECO:0008006" key="5">
    <source>
        <dbReference type="Google" id="ProtNLM"/>
    </source>
</evidence>
<evidence type="ECO:0000256" key="1">
    <source>
        <dbReference type="SAM" id="MobiDB-lite"/>
    </source>
</evidence>
<evidence type="ECO:0000313" key="4">
    <source>
        <dbReference type="Proteomes" id="UP001501074"/>
    </source>
</evidence>
<feature type="transmembrane region" description="Helical" evidence="2">
    <location>
        <begin position="26"/>
        <end position="45"/>
    </location>
</feature>
<evidence type="ECO:0000256" key="2">
    <source>
        <dbReference type="SAM" id="Phobius"/>
    </source>
</evidence>
<feature type="region of interest" description="Disordered" evidence="1">
    <location>
        <begin position="223"/>
        <end position="269"/>
    </location>
</feature>
<gene>
    <name evidence="3" type="ORF">GCM10022223_38960</name>
</gene>
<accession>A0ABP6ZYA6</accession>
<proteinExistence type="predicted"/>
<feature type="compositionally biased region" description="Polar residues" evidence="1">
    <location>
        <begin position="249"/>
        <end position="259"/>
    </location>
</feature>
<organism evidence="3 4">
    <name type="scientific">Kineosporia mesophila</name>
    <dbReference type="NCBI Taxonomy" id="566012"/>
    <lineage>
        <taxon>Bacteria</taxon>
        <taxon>Bacillati</taxon>
        <taxon>Actinomycetota</taxon>
        <taxon>Actinomycetes</taxon>
        <taxon>Kineosporiales</taxon>
        <taxon>Kineosporiaceae</taxon>
        <taxon>Kineosporia</taxon>
    </lineage>
</organism>
<keyword evidence="2" id="KW-1133">Transmembrane helix</keyword>
<feature type="region of interest" description="Disordered" evidence="1">
    <location>
        <begin position="294"/>
        <end position="323"/>
    </location>
</feature>
<protein>
    <recommendedName>
        <fullName evidence="5">DUF2637 domain-containing protein</fullName>
    </recommendedName>
</protein>
<feature type="transmembrane region" description="Helical" evidence="2">
    <location>
        <begin position="132"/>
        <end position="153"/>
    </location>
</feature>
<name>A0ABP6ZYA6_9ACTN</name>
<reference evidence="4" key="1">
    <citation type="journal article" date="2019" name="Int. J. Syst. Evol. Microbiol.">
        <title>The Global Catalogue of Microorganisms (GCM) 10K type strain sequencing project: providing services to taxonomists for standard genome sequencing and annotation.</title>
        <authorList>
            <consortium name="The Broad Institute Genomics Platform"/>
            <consortium name="The Broad Institute Genome Sequencing Center for Infectious Disease"/>
            <person name="Wu L."/>
            <person name="Ma J."/>
        </authorList>
    </citation>
    <scope>NUCLEOTIDE SEQUENCE [LARGE SCALE GENOMIC DNA]</scope>
    <source>
        <strain evidence="4">JCM 16902</strain>
    </source>
</reference>
<keyword evidence="2" id="KW-0472">Membrane</keyword>
<dbReference type="Proteomes" id="UP001501074">
    <property type="component" value="Unassembled WGS sequence"/>
</dbReference>
<keyword evidence="2" id="KW-0812">Transmembrane</keyword>
<feature type="compositionally biased region" description="Low complexity" evidence="1">
    <location>
        <begin position="301"/>
        <end position="313"/>
    </location>
</feature>
<keyword evidence="4" id="KW-1185">Reference proteome</keyword>
<dbReference type="EMBL" id="BAAAZO010000006">
    <property type="protein sequence ID" value="GAA3618411.1"/>
    <property type="molecule type" value="Genomic_DNA"/>
</dbReference>
<evidence type="ECO:0000313" key="3">
    <source>
        <dbReference type="EMBL" id="GAA3618411.1"/>
    </source>
</evidence>
<comment type="caution">
    <text evidence="3">The sequence shown here is derived from an EMBL/GenBank/DDBJ whole genome shotgun (WGS) entry which is preliminary data.</text>
</comment>
<feature type="transmembrane region" description="Helical" evidence="2">
    <location>
        <begin position="101"/>
        <end position="120"/>
    </location>
</feature>